<name>A0A023B7Q0_GRENI</name>
<dbReference type="VEuPathDB" id="CryptoDB:GNI_067810"/>
<keyword evidence="2" id="KW-0645">Protease</keyword>
<comment type="similarity">
    <text evidence="1">Belongs to the DeSI family.</text>
</comment>
<evidence type="ECO:0000259" key="5">
    <source>
        <dbReference type="PROSITE" id="PS51858"/>
    </source>
</evidence>
<dbReference type="GO" id="GO:0008233">
    <property type="term" value="F:peptidase activity"/>
    <property type="evidence" value="ECO:0007669"/>
    <property type="project" value="UniProtKB-KW"/>
</dbReference>
<feature type="domain" description="PPPDE" evidence="5">
    <location>
        <begin position="66"/>
        <end position="170"/>
    </location>
</feature>
<dbReference type="GO" id="GO:0070646">
    <property type="term" value="P:protein modification by small protein removal"/>
    <property type="evidence" value="ECO:0007669"/>
    <property type="project" value="TreeGrafter"/>
</dbReference>
<keyword evidence="3" id="KW-0378">Hydrolase</keyword>
<evidence type="ECO:0000256" key="4">
    <source>
        <dbReference type="SAM" id="MobiDB-lite"/>
    </source>
</evidence>
<dbReference type="Proteomes" id="UP000019763">
    <property type="component" value="Unassembled WGS sequence"/>
</dbReference>
<sequence>MDMLQRNTFQRNSPPREAVPREEALTFRQPTMIAREFARTRRARDPSAPKLSFLKQMAENHPDHKPRLSLIVYRMRPMIYHTAICVDKRAEFHFFDGGGVVEMMRLDPLVASMLTVPVYEEIDLGMSKLPYFEIYKFMREMDEISFAHDQYDLLLWNCNHFTEYVAQRYG</sequence>
<gene>
    <name evidence="6" type="ORF">GNI_067810</name>
</gene>
<dbReference type="InterPro" id="IPR008580">
    <property type="entry name" value="PPPDE_dom"/>
</dbReference>
<dbReference type="EMBL" id="AFNH02000510">
    <property type="protein sequence ID" value="EZG67541.1"/>
    <property type="molecule type" value="Genomic_DNA"/>
</dbReference>
<evidence type="ECO:0000256" key="3">
    <source>
        <dbReference type="ARBA" id="ARBA00022801"/>
    </source>
</evidence>
<keyword evidence="7" id="KW-1185">Reference proteome</keyword>
<comment type="caution">
    <text evidence="6">The sequence shown here is derived from an EMBL/GenBank/DDBJ whole genome shotgun (WGS) entry which is preliminary data.</text>
</comment>
<dbReference type="GeneID" id="22912487"/>
<feature type="region of interest" description="Disordered" evidence="4">
    <location>
        <begin position="1"/>
        <end position="22"/>
    </location>
</feature>
<dbReference type="Gene3D" id="3.90.1720.30">
    <property type="entry name" value="PPPDE domains"/>
    <property type="match status" value="1"/>
</dbReference>
<protein>
    <submittedName>
        <fullName evidence="6">PPPDE peptidase domain protein</fullName>
    </submittedName>
</protein>
<feature type="compositionally biased region" description="Polar residues" evidence="4">
    <location>
        <begin position="1"/>
        <end position="13"/>
    </location>
</feature>
<accession>A0A023B7Q0</accession>
<reference evidence="6" key="1">
    <citation type="submission" date="2013-12" db="EMBL/GenBank/DDBJ databases">
        <authorList>
            <person name="Omoto C.K."/>
            <person name="Sibley D."/>
            <person name="Venepally P."/>
            <person name="Hadjithomas M."/>
            <person name="Karamycheva S."/>
            <person name="Brunk B."/>
            <person name="Roos D."/>
            <person name="Caler E."/>
            <person name="Lorenzi H."/>
        </authorList>
    </citation>
    <scope>NUCLEOTIDE SEQUENCE</scope>
</reference>
<evidence type="ECO:0000313" key="6">
    <source>
        <dbReference type="EMBL" id="EZG67541.1"/>
    </source>
</evidence>
<dbReference type="InterPro" id="IPR042266">
    <property type="entry name" value="PPPDE_sf"/>
</dbReference>
<organism evidence="6 7">
    <name type="scientific">Gregarina niphandrodes</name>
    <name type="common">Septate eugregarine</name>
    <dbReference type="NCBI Taxonomy" id="110365"/>
    <lineage>
        <taxon>Eukaryota</taxon>
        <taxon>Sar</taxon>
        <taxon>Alveolata</taxon>
        <taxon>Apicomplexa</taxon>
        <taxon>Conoidasida</taxon>
        <taxon>Gregarinasina</taxon>
        <taxon>Eugregarinorida</taxon>
        <taxon>Gregarinidae</taxon>
        <taxon>Gregarina</taxon>
    </lineage>
</organism>
<evidence type="ECO:0000313" key="7">
    <source>
        <dbReference type="Proteomes" id="UP000019763"/>
    </source>
</evidence>
<dbReference type="AlphaFoldDB" id="A0A023B7Q0"/>
<dbReference type="RefSeq" id="XP_011130202.1">
    <property type="nucleotide sequence ID" value="XM_011131900.1"/>
</dbReference>
<dbReference type="Pfam" id="PF05903">
    <property type="entry name" value="Peptidase_C97"/>
    <property type="match status" value="1"/>
</dbReference>
<evidence type="ECO:0000256" key="1">
    <source>
        <dbReference type="ARBA" id="ARBA00008140"/>
    </source>
</evidence>
<dbReference type="PROSITE" id="PS51858">
    <property type="entry name" value="PPPDE"/>
    <property type="match status" value="1"/>
</dbReference>
<dbReference type="GO" id="GO:0006508">
    <property type="term" value="P:proteolysis"/>
    <property type="evidence" value="ECO:0007669"/>
    <property type="project" value="UniProtKB-KW"/>
</dbReference>
<dbReference type="PANTHER" id="PTHR12378">
    <property type="entry name" value="DESUMOYLATING ISOPEPTIDASE"/>
    <property type="match status" value="1"/>
</dbReference>
<evidence type="ECO:0000256" key="2">
    <source>
        <dbReference type="ARBA" id="ARBA00022670"/>
    </source>
</evidence>
<proteinExistence type="inferred from homology"/>